<dbReference type="EMBL" id="BGPR01003852">
    <property type="protein sequence ID" value="GBM93136.1"/>
    <property type="molecule type" value="Genomic_DNA"/>
</dbReference>
<comment type="caution">
    <text evidence="1">The sequence shown here is derived from an EMBL/GenBank/DDBJ whole genome shotgun (WGS) entry which is preliminary data.</text>
</comment>
<accession>A0A4Y2JVB8</accession>
<reference evidence="1 2" key="1">
    <citation type="journal article" date="2019" name="Sci. Rep.">
        <title>Orb-weaving spider Araneus ventricosus genome elucidates the spidroin gene catalogue.</title>
        <authorList>
            <person name="Kono N."/>
            <person name="Nakamura H."/>
            <person name="Ohtoshi R."/>
            <person name="Moran D.A.P."/>
            <person name="Shinohara A."/>
            <person name="Yoshida Y."/>
            <person name="Fujiwara M."/>
            <person name="Mori M."/>
            <person name="Tomita M."/>
            <person name="Arakawa K."/>
        </authorList>
    </citation>
    <scope>NUCLEOTIDE SEQUENCE [LARGE SCALE GENOMIC DNA]</scope>
</reference>
<evidence type="ECO:0000313" key="2">
    <source>
        <dbReference type="Proteomes" id="UP000499080"/>
    </source>
</evidence>
<protein>
    <submittedName>
        <fullName evidence="1">Uncharacterized protein</fullName>
    </submittedName>
</protein>
<organism evidence="1 2">
    <name type="scientific">Araneus ventricosus</name>
    <name type="common">Orbweaver spider</name>
    <name type="synonym">Epeira ventricosa</name>
    <dbReference type="NCBI Taxonomy" id="182803"/>
    <lineage>
        <taxon>Eukaryota</taxon>
        <taxon>Metazoa</taxon>
        <taxon>Ecdysozoa</taxon>
        <taxon>Arthropoda</taxon>
        <taxon>Chelicerata</taxon>
        <taxon>Arachnida</taxon>
        <taxon>Araneae</taxon>
        <taxon>Araneomorphae</taxon>
        <taxon>Entelegynae</taxon>
        <taxon>Araneoidea</taxon>
        <taxon>Araneidae</taxon>
        <taxon>Araneus</taxon>
    </lineage>
</organism>
<sequence length="125" mass="14207">MSEWRIGFIRDLRTLAVANQNASPYNLPYFMHKVDLEPTRHRVKKSLDEGESDLFPFFLKSGELFIGIPCISSYKTTLQLSLYPLDNVKVWGLSWPVKEDHMTAGERTSSGCAWIGASDYYAVGK</sequence>
<dbReference type="AlphaFoldDB" id="A0A4Y2JVB8"/>
<keyword evidence="2" id="KW-1185">Reference proteome</keyword>
<proteinExistence type="predicted"/>
<gene>
    <name evidence="1" type="ORF">AVEN_27377_1</name>
</gene>
<name>A0A4Y2JVB8_ARAVE</name>
<evidence type="ECO:0000313" key="1">
    <source>
        <dbReference type="EMBL" id="GBM93136.1"/>
    </source>
</evidence>
<dbReference type="Proteomes" id="UP000499080">
    <property type="component" value="Unassembled WGS sequence"/>
</dbReference>